<proteinExistence type="predicted"/>
<keyword evidence="5 8" id="KW-0175">Coiled coil</keyword>
<feature type="region of interest" description="Disordered" evidence="9">
    <location>
        <begin position="987"/>
        <end position="1007"/>
    </location>
</feature>
<accession>A0A024G4V0</accession>
<dbReference type="GO" id="GO:0007166">
    <property type="term" value="P:cell surface receptor signaling pathway"/>
    <property type="evidence" value="ECO:0007669"/>
    <property type="project" value="InterPro"/>
</dbReference>
<keyword evidence="4 10" id="KW-1133">Transmembrane helix</keyword>
<evidence type="ECO:0000313" key="13">
    <source>
        <dbReference type="Proteomes" id="UP000053237"/>
    </source>
</evidence>
<evidence type="ECO:0000256" key="4">
    <source>
        <dbReference type="ARBA" id="ARBA00022989"/>
    </source>
</evidence>
<feature type="domain" description="G-protein coupled receptors family 2 profile 2" evidence="11">
    <location>
        <begin position="91"/>
        <end position="283"/>
    </location>
</feature>
<evidence type="ECO:0000313" key="12">
    <source>
        <dbReference type="EMBL" id="CCI41869.1"/>
    </source>
</evidence>
<evidence type="ECO:0000256" key="9">
    <source>
        <dbReference type="SAM" id="MobiDB-lite"/>
    </source>
</evidence>
<name>A0A024G4V0_9STRA</name>
<sequence>MRSDDAVSILVLPHRYESKQTNVLCSISSASLSQSTRRPSNTFHHRYLDVSKELVHVLAWLDLTGAIGRLFSIIPTRTFNPKLGEDVSYYCKMQAFIITFGDLAPIAWTLVMAVYLYRWVCIGENYVKLQPRMKYYFIGMLVFSLSISTIACLADVYGNAGQWCWIRIADDSASTVYWEVGVLYFWVCFSAIIMTTLVILVRINLKKRLENGFYSSESARAYHNVTKNMTKYICAFIIMWLPAMIDRGSYIIFHHETFAFTILHATFVPLQGFMNAIIYGRFHTYLFRLLNWKQIQANWDSNWSKCPRVNSLLCSTRRKFFTKTRWFPRRAQTLSASERHLAESNSQRYQLLRQIDQFDEMERTGTASIYISAFDMQWQPLPTNLSDWIVPANDLYIISLQHCSGLSETEKAFRHYLECVNAPMRYRGILSISDSNDRSNEACVCQIIFVNDYDIQSGNVLFPGSHEHGWSQQTSMRNTIGIPVRYYDASMAFVSTNLTSTSMRYPAGFSLSRGISYGYDAMAIALADYNSTSHFEVDAGGTDLLVKKANAMQLIQAFGMDSDYATIDFPYLYHHTFVIGNLNFELNVPPSTTPISEMVQAYKAECLKRSTNQMIEQAIRARFRGNGNDDQRTGKLTQKEQGSNSMERFTITDSSSKSLEQNRHEEDTYVTVWSGEEDGIEFAMVESRSERRSSSSRLSEWNFDEESKHNSDDYQNVLLFPTSWEAFLDWNLSRQVAPCSNSIAEKNEGTRTTRKLMDLLSKSNFLEDTTDRKWNELFRLDELRMAMESKEIFCGFEEPLIKFLPPFPRLIGSAVEYSALNSSSCTKAFVNEGKSDNGGRSARTTCRSSTSEERVQPAFKDRILSHSLQDTKARLRNRQYWICEKILTSSHKPVCSIYELDIDRLYAYKTKELEFSQALRDRKDVKEYRIQLGNLDANLWTYTGPRDKEHNRRLRSDSLSFVASDRPILLSDRYSWSSASSRAYHDVSTADSASSNHTHHRARTNHPHRPISLTKRVGQVFRHGADIFSHSAKGFLEGNASSRKDNTDNDLIPVEPVQVSTIFPLPSEDPYASQRKVYEVAHAVQVGFQRTRRDKDEEEAELAYMNQQTCSWREASTRGIRHCTIARAVNGVLHIAIKIQAEKDCGGQGVLCIRESQFIQPTCAGKDEFKRVPFDLKLTWGGRHVGYLHDRSINVCFMVLTEGGEATNANGESEEITHAILLREKLMQNNSKLQRKLSAFLHAQQGNNNSAVTSISSSSEKEISSCGNGNSIANEKRYYENLDCLHDTQTHTSSLKRDYDRVASELKMKVDEKEVKVIEIYESFLRFKREVAGNAESMRTGRTLSKRVIVEMENSEVKKDQEIEKFRLKFIHLRTKVKRLEQQLHAKEQLAEGLHLIDFEQLKFENQTLSEKIEERTEELTKLRKKTTSTAQVLTHVKEKLHFVLVENQKLKKELVQVDDMVRANREILAKSKKERESKRRHLTQLREADGALNSDALIQDYNERKVEYRELESRLSGLKKHLAFLKQLLTPTDPSAHENI</sequence>
<feature type="coiled-coil region" evidence="8">
    <location>
        <begin position="1363"/>
        <end position="1426"/>
    </location>
</feature>
<keyword evidence="13" id="KW-1185">Reference proteome</keyword>
<dbReference type="Pfam" id="PF05462">
    <property type="entry name" value="Dicty_CAR"/>
    <property type="match status" value="1"/>
</dbReference>
<evidence type="ECO:0000256" key="8">
    <source>
        <dbReference type="SAM" id="Coils"/>
    </source>
</evidence>
<dbReference type="OrthoDB" id="100006at2759"/>
<dbReference type="GO" id="GO:0036064">
    <property type="term" value="C:ciliary basal body"/>
    <property type="evidence" value="ECO:0007669"/>
    <property type="project" value="TreeGrafter"/>
</dbReference>
<evidence type="ECO:0000256" key="3">
    <source>
        <dbReference type="ARBA" id="ARBA00022692"/>
    </source>
</evidence>
<feature type="transmembrane region" description="Helical" evidence="10">
    <location>
        <begin position="135"/>
        <end position="157"/>
    </location>
</feature>
<evidence type="ECO:0000256" key="10">
    <source>
        <dbReference type="SAM" id="Phobius"/>
    </source>
</evidence>
<comment type="subcellular location">
    <subcellularLocation>
        <location evidence="1">Cell projection</location>
        <location evidence="1">Cilium</location>
    </subcellularLocation>
    <subcellularLocation>
        <location evidence="2">Membrane</location>
        <topology evidence="2">Multi-pass membrane protein</topology>
    </subcellularLocation>
</comment>
<dbReference type="PROSITE" id="PS50261">
    <property type="entry name" value="G_PROTEIN_RECEP_F2_4"/>
    <property type="match status" value="1"/>
</dbReference>
<dbReference type="GO" id="GO:0016020">
    <property type="term" value="C:membrane"/>
    <property type="evidence" value="ECO:0007669"/>
    <property type="project" value="UniProtKB-SubCell"/>
</dbReference>
<dbReference type="GO" id="GO:0004888">
    <property type="term" value="F:transmembrane signaling receptor activity"/>
    <property type="evidence" value="ECO:0007669"/>
    <property type="project" value="InterPro"/>
</dbReference>
<dbReference type="GO" id="GO:0005930">
    <property type="term" value="C:axoneme"/>
    <property type="evidence" value="ECO:0007669"/>
    <property type="project" value="TreeGrafter"/>
</dbReference>
<dbReference type="Gene3D" id="1.20.1070.10">
    <property type="entry name" value="Rhodopsin 7-helix transmembrane proteins"/>
    <property type="match status" value="1"/>
</dbReference>
<evidence type="ECO:0000259" key="11">
    <source>
        <dbReference type="PROSITE" id="PS50261"/>
    </source>
</evidence>
<dbReference type="PANTHER" id="PTHR15654:SF1">
    <property type="entry name" value="COILED-COIL DOMAIN-CONTAINING PROTEIN 96"/>
    <property type="match status" value="1"/>
</dbReference>
<keyword evidence="6 10" id="KW-0472">Membrane</keyword>
<evidence type="ECO:0000256" key="2">
    <source>
        <dbReference type="ARBA" id="ARBA00004141"/>
    </source>
</evidence>
<dbReference type="Pfam" id="PF13870">
    <property type="entry name" value="CCDC113_CCDC96_CC"/>
    <property type="match status" value="1"/>
</dbReference>
<dbReference type="InterPro" id="IPR025254">
    <property type="entry name" value="CCDC113/CCDC96_CC"/>
</dbReference>
<evidence type="ECO:0000256" key="7">
    <source>
        <dbReference type="ARBA" id="ARBA00023273"/>
    </source>
</evidence>
<dbReference type="InterPro" id="IPR036691">
    <property type="entry name" value="Endo/exonu/phosph_ase_sf"/>
</dbReference>
<evidence type="ECO:0000256" key="5">
    <source>
        <dbReference type="ARBA" id="ARBA00023054"/>
    </source>
</evidence>
<dbReference type="STRING" id="65357.A0A024G4V0"/>
<feature type="region of interest" description="Disordered" evidence="9">
    <location>
        <begin position="621"/>
        <end position="666"/>
    </location>
</feature>
<feature type="coiled-coil region" evidence="8">
    <location>
        <begin position="1469"/>
        <end position="1529"/>
    </location>
</feature>
<gene>
    <name evidence="12" type="ORF">BN9_026530</name>
</gene>
<dbReference type="Proteomes" id="UP000053237">
    <property type="component" value="Unassembled WGS sequence"/>
</dbReference>
<feature type="compositionally biased region" description="Polar residues" evidence="9">
    <location>
        <begin position="634"/>
        <end position="659"/>
    </location>
</feature>
<keyword evidence="7" id="KW-0966">Cell projection</keyword>
<keyword evidence="3 10" id="KW-0812">Transmembrane</keyword>
<dbReference type="SUPFAM" id="SSF81321">
    <property type="entry name" value="Family A G protein-coupled receptor-like"/>
    <property type="match status" value="1"/>
</dbReference>
<feature type="compositionally biased region" description="Basic residues" evidence="9">
    <location>
        <begin position="997"/>
        <end position="1007"/>
    </location>
</feature>
<comment type="caution">
    <text evidence="12">The sequence shown here is derived from an EMBL/GenBank/DDBJ whole genome shotgun (WGS) entry which is preliminary data.</text>
</comment>
<feature type="transmembrane region" description="Helical" evidence="10">
    <location>
        <begin position="177"/>
        <end position="201"/>
    </location>
</feature>
<feature type="transmembrane region" description="Helical" evidence="10">
    <location>
        <begin position="54"/>
        <end position="74"/>
    </location>
</feature>
<dbReference type="Gene3D" id="3.60.10.10">
    <property type="entry name" value="Endonuclease/exonuclease/phosphatase"/>
    <property type="match status" value="2"/>
</dbReference>
<dbReference type="InterPro" id="IPR051885">
    <property type="entry name" value="CC_CF"/>
</dbReference>
<reference evidence="12 13" key="1">
    <citation type="submission" date="2012-05" db="EMBL/GenBank/DDBJ databases">
        <title>Recombination and specialization in a pathogen metapopulation.</title>
        <authorList>
            <person name="Gardiner A."/>
            <person name="Kemen E."/>
            <person name="Schultz-Larsen T."/>
            <person name="MacLean D."/>
            <person name="Van Oosterhout C."/>
            <person name="Jones J.D.G."/>
        </authorList>
    </citation>
    <scope>NUCLEOTIDE SEQUENCE [LARGE SCALE GENOMIC DNA]</scope>
    <source>
        <strain evidence="12 13">Ac Nc2</strain>
    </source>
</reference>
<dbReference type="SUPFAM" id="SSF56219">
    <property type="entry name" value="DNase I-like"/>
    <property type="match status" value="1"/>
</dbReference>
<dbReference type="InParanoid" id="A0A024G4V0"/>
<dbReference type="PANTHER" id="PTHR15654">
    <property type="entry name" value="COILED-COIL DOMAIN-CONTAINING PROTEIN 113-RELATED"/>
    <property type="match status" value="1"/>
</dbReference>
<feature type="transmembrane region" description="Helical" evidence="10">
    <location>
        <begin position="94"/>
        <end position="115"/>
    </location>
</feature>
<organism evidence="12 13">
    <name type="scientific">Albugo candida</name>
    <dbReference type="NCBI Taxonomy" id="65357"/>
    <lineage>
        <taxon>Eukaryota</taxon>
        <taxon>Sar</taxon>
        <taxon>Stramenopiles</taxon>
        <taxon>Oomycota</taxon>
        <taxon>Peronosporomycetes</taxon>
        <taxon>Albuginales</taxon>
        <taxon>Albuginaceae</taxon>
        <taxon>Albugo</taxon>
    </lineage>
</organism>
<dbReference type="EMBL" id="CAIX01000026">
    <property type="protein sequence ID" value="CCI41869.1"/>
    <property type="molecule type" value="Genomic_DNA"/>
</dbReference>
<dbReference type="GO" id="GO:0060271">
    <property type="term" value="P:cilium assembly"/>
    <property type="evidence" value="ECO:0007669"/>
    <property type="project" value="TreeGrafter"/>
</dbReference>
<evidence type="ECO:0000256" key="6">
    <source>
        <dbReference type="ARBA" id="ARBA00023136"/>
    </source>
</evidence>
<dbReference type="InterPro" id="IPR017981">
    <property type="entry name" value="GPCR_2-like_7TM"/>
</dbReference>
<evidence type="ECO:0000256" key="1">
    <source>
        <dbReference type="ARBA" id="ARBA00004138"/>
    </source>
</evidence>
<feature type="transmembrane region" description="Helical" evidence="10">
    <location>
        <begin position="232"/>
        <end position="252"/>
    </location>
</feature>
<protein>
    <recommendedName>
        <fullName evidence="11">G-protein coupled receptors family 2 profile 2 domain-containing protein</fullName>
    </recommendedName>
</protein>